<dbReference type="CDD" id="cd00312">
    <property type="entry name" value="Esterase_lipase"/>
    <property type="match status" value="1"/>
</dbReference>
<dbReference type="Proteomes" id="UP001221898">
    <property type="component" value="Unassembled WGS sequence"/>
</dbReference>
<keyword evidence="7" id="KW-1185">Reference proteome</keyword>
<dbReference type="GO" id="GO:0016787">
    <property type="term" value="F:hydrolase activity"/>
    <property type="evidence" value="ECO:0007669"/>
    <property type="project" value="UniProtKB-KW"/>
</dbReference>
<evidence type="ECO:0000256" key="1">
    <source>
        <dbReference type="ARBA" id="ARBA00005964"/>
    </source>
</evidence>
<protein>
    <recommendedName>
        <fullName evidence="4">Carboxylic ester hydrolase</fullName>
        <ecNumber evidence="4">3.1.1.-</ecNumber>
    </recommendedName>
</protein>
<dbReference type="Pfam" id="PF00135">
    <property type="entry name" value="COesterase"/>
    <property type="match status" value="1"/>
</dbReference>
<proteinExistence type="inferred from homology"/>
<dbReference type="SUPFAM" id="SSF53474">
    <property type="entry name" value="alpha/beta-Hydrolases"/>
    <property type="match status" value="1"/>
</dbReference>
<dbReference type="InterPro" id="IPR019826">
    <property type="entry name" value="Carboxylesterase_B_AS"/>
</dbReference>
<evidence type="ECO:0000256" key="2">
    <source>
        <dbReference type="ARBA" id="ARBA00022801"/>
    </source>
</evidence>
<feature type="domain" description="Carboxylesterase type B" evidence="5">
    <location>
        <begin position="76"/>
        <end position="582"/>
    </location>
</feature>
<evidence type="ECO:0000313" key="6">
    <source>
        <dbReference type="EMBL" id="KAJ8398655.1"/>
    </source>
</evidence>
<evidence type="ECO:0000313" key="7">
    <source>
        <dbReference type="Proteomes" id="UP001221898"/>
    </source>
</evidence>
<accession>A0AAD7WJ75</accession>
<keyword evidence="3" id="KW-1015">Disulfide bond</keyword>
<dbReference type="FunFam" id="3.40.50.1820:FF:000011">
    <property type="entry name" value="Carboxylic ester hydrolase"/>
    <property type="match status" value="1"/>
</dbReference>
<keyword evidence="2 4" id="KW-0378">Hydrolase</keyword>
<organism evidence="6 7">
    <name type="scientific">Aldrovandia affinis</name>
    <dbReference type="NCBI Taxonomy" id="143900"/>
    <lineage>
        <taxon>Eukaryota</taxon>
        <taxon>Metazoa</taxon>
        <taxon>Chordata</taxon>
        <taxon>Craniata</taxon>
        <taxon>Vertebrata</taxon>
        <taxon>Euteleostomi</taxon>
        <taxon>Actinopterygii</taxon>
        <taxon>Neopterygii</taxon>
        <taxon>Teleostei</taxon>
        <taxon>Notacanthiformes</taxon>
        <taxon>Halosauridae</taxon>
        <taxon>Aldrovandia</taxon>
    </lineage>
</organism>
<dbReference type="AlphaFoldDB" id="A0AAD7WJ75"/>
<comment type="similarity">
    <text evidence="1 4">Belongs to the type-B carboxylesterase/lipase family.</text>
</comment>
<evidence type="ECO:0000259" key="5">
    <source>
        <dbReference type="Pfam" id="PF00135"/>
    </source>
</evidence>
<dbReference type="Gene3D" id="3.40.50.1820">
    <property type="entry name" value="alpha/beta hydrolase"/>
    <property type="match status" value="1"/>
</dbReference>
<dbReference type="PANTHER" id="PTHR11559">
    <property type="entry name" value="CARBOXYLESTERASE"/>
    <property type="match status" value="1"/>
</dbReference>
<dbReference type="PROSITE" id="PS00941">
    <property type="entry name" value="CARBOXYLESTERASE_B_2"/>
    <property type="match status" value="1"/>
</dbReference>
<dbReference type="InterPro" id="IPR029058">
    <property type="entry name" value="AB_hydrolase_fold"/>
</dbReference>
<dbReference type="EMBL" id="JAINUG010000089">
    <property type="protein sequence ID" value="KAJ8398655.1"/>
    <property type="molecule type" value="Genomic_DNA"/>
</dbReference>
<dbReference type="InterPro" id="IPR002018">
    <property type="entry name" value="CarbesteraseB"/>
</dbReference>
<evidence type="ECO:0000256" key="3">
    <source>
        <dbReference type="ARBA" id="ARBA00023157"/>
    </source>
</evidence>
<dbReference type="PROSITE" id="PS00122">
    <property type="entry name" value="CARBOXYLESTERASE_B_1"/>
    <property type="match status" value="1"/>
</dbReference>
<evidence type="ECO:0000256" key="4">
    <source>
        <dbReference type="RuleBase" id="RU361235"/>
    </source>
</evidence>
<dbReference type="InterPro" id="IPR019819">
    <property type="entry name" value="Carboxylesterase_B_CS"/>
</dbReference>
<comment type="caution">
    <text evidence="6">The sequence shown here is derived from an EMBL/GenBank/DDBJ whole genome shotgun (WGS) entry which is preliminary data.</text>
</comment>
<dbReference type="InterPro" id="IPR050309">
    <property type="entry name" value="Type-B_Carboxylest/Lipase"/>
</dbReference>
<sequence length="601" mass="65420">MLPRPTPSTADVIPHWCNGEVSTSGVWMCGQSRRDSRVDVSLVKQTISEMALVRSVLLSACVVTAFLGTTVSGEGPVVSVQGGSLQGEYVRVKGTEKVVQRYLGIPFARPPVGTLRLAAPQPPLPWEGVRDARHQPNMCLQDPDMLEAVSYLLSINYSIPALSEDCLYLNVYAPSKPSTGEKAPVMVWIHGGGLALGGAAEYDGSVLAAYQDVVVVIIQYRLGILGFFSTGDEHATGNWGFLDQLAALRWVQDNIESFGGDPQLVTLFGESAGGISVSILMLSPLSSGLFHKAIMQSGVATVGTYSNGDPVFSGKAVANLTGCDHNSTEQVVLCMKEKTEEDLISASKRMKIFLGATVDGVFLKNTGEDVLKSKDFLRVPVLLGMTNHEFGWILPQSFFPPGWEKGMDMQTVMSRMILPTGLGPGSNELIAQEYLQDAKSPEAIRDGFTEMMGDLFMAVPIVKVARYHRDAGVPVYLYEFQHRPEAHKSRPSFVKSDHADEIGFVFGACFWDGLIKITGPISAKEDELCRTVMAYWANFAKTGSPNGPGLVQWPIYGESEEYLNLGMEQTVGQKLKQDRVHFMDVSLPQKLLANRTASVNP</sequence>
<dbReference type="EC" id="3.1.1.-" evidence="4"/>
<gene>
    <name evidence="6" type="ORF">AAFF_G00421830</name>
</gene>
<reference evidence="6" key="1">
    <citation type="journal article" date="2023" name="Science">
        <title>Genome structures resolve the early diversification of teleost fishes.</title>
        <authorList>
            <person name="Parey E."/>
            <person name="Louis A."/>
            <person name="Montfort J."/>
            <person name="Bouchez O."/>
            <person name="Roques C."/>
            <person name="Iampietro C."/>
            <person name="Lluch J."/>
            <person name="Castinel A."/>
            <person name="Donnadieu C."/>
            <person name="Desvignes T."/>
            <person name="Floi Bucao C."/>
            <person name="Jouanno E."/>
            <person name="Wen M."/>
            <person name="Mejri S."/>
            <person name="Dirks R."/>
            <person name="Jansen H."/>
            <person name="Henkel C."/>
            <person name="Chen W.J."/>
            <person name="Zahm M."/>
            <person name="Cabau C."/>
            <person name="Klopp C."/>
            <person name="Thompson A.W."/>
            <person name="Robinson-Rechavi M."/>
            <person name="Braasch I."/>
            <person name="Lecointre G."/>
            <person name="Bobe J."/>
            <person name="Postlethwait J.H."/>
            <person name="Berthelot C."/>
            <person name="Roest Crollius H."/>
            <person name="Guiguen Y."/>
        </authorList>
    </citation>
    <scope>NUCLEOTIDE SEQUENCE</scope>
    <source>
        <strain evidence="6">NC1722</strain>
    </source>
</reference>
<name>A0AAD7WJ75_9TELE</name>